<reference evidence="1 2" key="1">
    <citation type="journal article" date="2014" name="Genome Announc.">
        <title>Draft Genome Sequence of Fervidicella metallireducens Strain AeBT, an Iron-Reducing Thermoanaerobe from the Great Artesian Basin.</title>
        <authorList>
            <person name="Patel B.K."/>
        </authorList>
    </citation>
    <scope>NUCLEOTIDE SEQUENCE [LARGE SCALE GENOMIC DNA]</scope>
    <source>
        <strain evidence="1 2">AeB</strain>
    </source>
</reference>
<gene>
    <name evidence="1" type="ORF">Q428_14685</name>
</gene>
<evidence type="ECO:0000313" key="1">
    <source>
        <dbReference type="EMBL" id="EYE87189.1"/>
    </source>
</evidence>
<name>A0A017RRV5_9CLOT</name>
<proteinExistence type="predicted"/>
<dbReference type="RefSeq" id="WP_242847861.1">
    <property type="nucleotide sequence ID" value="NZ_AZQP01000100.1"/>
</dbReference>
<dbReference type="Proteomes" id="UP000019681">
    <property type="component" value="Unassembled WGS sequence"/>
</dbReference>
<evidence type="ECO:0000313" key="2">
    <source>
        <dbReference type="Proteomes" id="UP000019681"/>
    </source>
</evidence>
<dbReference type="STRING" id="1403537.Q428_14685"/>
<dbReference type="AlphaFoldDB" id="A0A017RRV5"/>
<sequence>MISEKSIEEVIAAIETLKQISPLDISTEKIKAIVNRNNDSSPMNYVENDTSGITEKSKDMLNKFKNLIPMGDEEFIKEVAVI</sequence>
<dbReference type="EMBL" id="AZQP01000100">
    <property type="protein sequence ID" value="EYE87189.1"/>
    <property type="molecule type" value="Genomic_DNA"/>
</dbReference>
<keyword evidence="2" id="KW-1185">Reference proteome</keyword>
<accession>A0A017RRV5</accession>
<comment type="caution">
    <text evidence="1">The sequence shown here is derived from an EMBL/GenBank/DDBJ whole genome shotgun (WGS) entry which is preliminary data.</text>
</comment>
<protein>
    <submittedName>
        <fullName evidence="1">Uncharacterized protein</fullName>
    </submittedName>
</protein>
<organism evidence="1 2">
    <name type="scientific">Fervidicella metallireducens AeB</name>
    <dbReference type="NCBI Taxonomy" id="1403537"/>
    <lineage>
        <taxon>Bacteria</taxon>
        <taxon>Bacillati</taxon>
        <taxon>Bacillota</taxon>
        <taxon>Clostridia</taxon>
        <taxon>Eubacteriales</taxon>
        <taxon>Clostridiaceae</taxon>
        <taxon>Fervidicella</taxon>
    </lineage>
</organism>